<dbReference type="STRING" id="34475.A0A4Y9Y6R6"/>
<dbReference type="PANTHER" id="PTHR32341">
    <property type="entry name" value="INTERFERON-INDUCIBLE GTPASE"/>
    <property type="match status" value="1"/>
</dbReference>
<dbReference type="InterPro" id="IPR030385">
    <property type="entry name" value="G_IRG_dom"/>
</dbReference>
<evidence type="ECO:0000256" key="5">
    <source>
        <dbReference type="SAM" id="Phobius"/>
    </source>
</evidence>
<dbReference type="SUPFAM" id="SSF52540">
    <property type="entry name" value="P-loop containing nucleoside triphosphate hydrolases"/>
    <property type="match status" value="1"/>
</dbReference>
<keyword evidence="3" id="KW-0378">Hydrolase</keyword>
<comment type="similarity">
    <text evidence="1">Belongs to the TRAFAC class dynamin-like GTPase superfamily. IRG family.</text>
</comment>
<dbReference type="InterPro" id="IPR051515">
    <property type="entry name" value="IRG"/>
</dbReference>
<sequence>MGNVPSTAVSLAAAGTAIRTVGTAVTAPDPVSLRNAAAVMAAGGMAVVAIGAVGGGAAIVAIGAAVAGELAVAAAATIASSAAVAALAIMRASRDGHVRRNIVIEELERRIAEACARDVQEVLQTFDKARVLQVDEGTVKVLEQGQSDTEEVRIAEQAGGEAERARGELVEWERELRTGFRPTIIPTKEQLDQTMKDREYKEGLLHLAVAGIAGSGKSSMVNAARGLEANTKDAARTGVTETTRVITRYPDPHDDRPFVWYDIPGAGTLSIPEAQYFVDQGLYIFDAIIVLFDARFTATDVAILRHCAYWKVPAYIVRSKSKNHIENIAGEMARAARDGEDAEDDDENEDDGKAQFMVPARDKYIEETRASVAQNLQDAELPEQRVYLIDKDTLVRAVKGKKTKNVIDEWELLRDLLKEACRRRVRE</sequence>
<dbReference type="Proteomes" id="UP000298390">
    <property type="component" value="Unassembled WGS sequence"/>
</dbReference>
<dbReference type="GO" id="GO:0016787">
    <property type="term" value="F:hydrolase activity"/>
    <property type="evidence" value="ECO:0007669"/>
    <property type="project" value="UniProtKB-KW"/>
</dbReference>
<keyword evidence="5" id="KW-1133">Transmembrane helix</keyword>
<organism evidence="7 8">
    <name type="scientific">Rhodofomes roseus</name>
    <dbReference type="NCBI Taxonomy" id="34475"/>
    <lineage>
        <taxon>Eukaryota</taxon>
        <taxon>Fungi</taxon>
        <taxon>Dikarya</taxon>
        <taxon>Basidiomycota</taxon>
        <taxon>Agaricomycotina</taxon>
        <taxon>Agaricomycetes</taxon>
        <taxon>Polyporales</taxon>
        <taxon>Rhodofomes</taxon>
    </lineage>
</organism>
<dbReference type="InterPro" id="IPR007743">
    <property type="entry name" value="Immunity-related_GTPase-like"/>
</dbReference>
<evidence type="ECO:0000313" key="7">
    <source>
        <dbReference type="EMBL" id="TFY57760.1"/>
    </source>
</evidence>
<dbReference type="InterPro" id="IPR027417">
    <property type="entry name" value="P-loop_NTPase"/>
</dbReference>
<keyword evidence="5" id="KW-0472">Membrane</keyword>
<dbReference type="PANTHER" id="PTHR32341:SF10">
    <property type="entry name" value="INTERFERON-INDUCIBLE GTPASE 5"/>
    <property type="match status" value="1"/>
</dbReference>
<feature type="domain" description="IRG-type G" evidence="6">
    <location>
        <begin position="203"/>
        <end position="409"/>
    </location>
</feature>
<reference evidence="7 8" key="1">
    <citation type="submission" date="2019-01" db="EMBL/GenBank/DDBJ databases">
        <title>Genome sequencing of the rare red list fungi Fomitopsis rosea.</title>
        <authorList>
            <person name="Buettner E."/>
            <person name="Kellner H."/>
        </authorList>
    </citation>
    <scope>NUCLEOTIDE SEQUENCE [LARGE SCALE GENOMIC DNA]</scope>
    <source>
        <strain evidence="7 8">DSM 105464</strain>
    </source>
</reference>
<name>A0A4Y9Y6R6_9APHY</name>
<dbReference type="PROSITE" id="PS51716">
    <property type="entry name" value="G_IRG"/>
    <property type="match status" value="1"/>
</dbReference>
<evidence type="ECO:0000256" key="1">
    <source>
        <dbReference type="ARBA" id="ARBA00005429"/>
    </source>
</evidence>
<keyword evidence="4" id="KW-0342">GTP-binding</keyword>
<feature type="transmembrane region" description="Helical" evidence="5">
    <location>
        <begin position="70"/>
        <end position="90"/>
    </location>
</feature>
<evidence type="ECO:0000256" key="2">
    <source>
        <dbReference type="ARBA" id="ARBA00022741"/>
    </source>
</evidence>
<evidence type="ECO:0000313" key="8">
    <source>
        <dbReference type="Proteomes" id="UP000298390"/>
    </source>
</evidence>
<comment type="caution">
    <text evidence="7">The sequence shown here is derived from an EMBL/GenBank/DDBJ whole genome shotgun (WGS) entry which is preliminary data.</text>
</comment>
<evidence type="ECO:0000256" key="4">
    <source>
        <dbReference type="ARBA" id="ARBA00023134"/>
    </source>
</evidence>
<dbReference type="GO" id="GO:0016020">
    <property type="term" value="C:membrane"/>
    <property type="evidence" value="ECO:0007669"/>
    <property type="project" value="InterPro"/>
</dbReference>
<dbReference type="GO" id="GO:0005525">
    <property type="term" value="F:GTP binding"/>
    <property type="evidence" value="ECO:0007669"/>
    <property type="project" value="UniProtKB-KW"/>
</dbReference>
<accession>A0A4Y9Y6R6</accession>
<evidence type="ECO:0000256" key="3">
    <source>
        <dbReference type="ARBA" id="ARBA00022801"/>
    </source>
</evidence>
<keyword evidence="2" id="KW-0547">Nucleotide-binding</keyword>
<dbReference type="Pfam" id="PF05049">
    <property type="entry name" value="IIGP"/>
    <property type="match status" value="1"/>
</dbReference>
<feature type="transmembrane region" description="Helical" evidence="5">
    <location>
        <begin position="36"/>
        <end position="63"/>
    </location>
</feature>
<keyword evidence="5" id="KW-0812">Transmembrane</keyword>
<proteinExistence type="inferred from homology"/>
<dbReference type="EMBL" id="SEKV01000405">
    <property type="protein sequence ID" value="TFY57760.1"/>
    <property type="molecule type" value="Genomic_DNA"/>
</dbReference>
<evidence type="ECO:0000259" key="6">
    <source>
        <dbReference type="PROSITE" id="PS51716"/>
    </source>
</evidence>
<dbReference type="Gene3D" id="3.40.50.300">
    <property type="entry name" value="P-loop containing nucleotide triphosphate hydrolases"/>
    <property type="match status" value="1"/>
</dbReference>
<protein>
    <recommendedName>
        <fullName evidence="6">IRG-type G domain-containing protein</fullName>
    </recommendedName>
</protein>
<dbReference type="AlphaFoldDB" id="A0A4Y9Y6R6"/>
<gene>
    <name evidence="7" type="ORF">EVJ58_g6833</name>
</gene>